<keyword evidence="8" id="KW-1185">Reference proteome</keyword>
<evidence type="ECO:0000256" key="5">
    <source>
        <dbReference type="ARBA" id="ARBA00023136"/>
    </source>
</evidence>
<evidence type="ECO:0000256" key="2">
    <source>
        <dbReference type="ARBA" id="ARBA00007524"/>
    </source>
</evidence>
<feature type="transmembrane region" description="Helical" evidence="6">
    <location>
        <begin position="45"/>
        <end position="68"/>
    </location>
</feature>
<evidence type="ECO:0000256" key="6">
    <source>
        <dbReference type="SAM" id="Phobius"/>
    </source>
</evidence>
<dbReference type="Pfam" id="PF03073">
    <property type="entry name" value="TspO_MBR"/>
    <property type="match status" value="1"/>
</dbReference>
<dbReference type="EMBL" id="JNVC02000001">
    <property type="protein sequence ID" value="KEZ53813.1"/>
    <property type="molecule type" value="Genomic_DNA"/>
</dbReference>
<dbReference type="Proteomes" id="UP000028549">
    <property type="component" value="Unassembled WGS sequence"/>
</dbReference>
<keyword evidence="4 6" id="KW-1133">Transmembrane helix</keyword>
<sequence length="246" mass="28145">MKRFSGFALLNAAGYVLVIVVNYLANALPLNGQTSAEVSDSIPVLFTPAGYAFSIWGLIYLLLGIWTARQFFVNEEERMNYAKIGIWFFLSCIFNSLWLFAFHYELFPVSLLVMLGLLISLIIVYTRIQRLPERKWLMRTPFSIYLGWISVATIVNFFIFFYTAGIESFLGLNELAWAVIMLIVGAVLAVWFTFKNDDVYYPLVFIWAYIAIYVMQDPAAIKRTVVITVIVIAAAVLLKLIQKLRK</sequence>
<dbReference type="OrthoDB" id="5189031at2"/>
<dbReference type="Gene3D" id="1.20.1260.100">
    <property type="entry name" value="TspO/MBR protein"/>
    <property type="match status" value="1"/>
</dbReference>
<feature type="transmembrane region" description="Helical" evidence="6">
    <location>
        <begin position="7"/>
        <end position="25"/>
    </location>
</feature>
<keyword evidence="3 6" id="KW-0812">Transmembrane</keyword>
<reference evidence="7 8" key="1">
    <citation type="journal article" date="2005" name="Int. J. Syst. Evol. Microbiol.">
        <title>Bacillus cibi sp. nov., isolated from jeotgal, a traditional Korean fermented seafood.</title>
        <authorList>
            <person name="Yoon J.H."/>
            <person name="Lee C.H."/>
            <person name="Oh T.K."/>
        </authorList>
    </citation>
    <scope>NUCLEOTIDE SEQUENCE [LARGE SCALE GENOMIC DNA]</scope>
    <source>
        <strain evidence="7 8">DSM 16189</strain>
    </source>
</reference>
<accession>A0A084H2K1</accession>
<evidence type="ECO:0000313" key="7">
    <source>
        <dbReference type="EMBL" id="KEZ53813.1"/>
    </source>
</evidence>
<dbReference type="STRING" id="246786.GS18_0202325"/>
<protein>
    <submittedName>
        <fullName evidence="7">Transporter</fullName>
    </submittedName>
</protein>
<feature type="transmembrane region" description="Helical" evidence="6">
    <location>
        <begin position="145"/>
        <end position="163"/>
    </location>
</feature>
<evidence type="ECO:0000256" key="3">
    <source>
        <dbReference type="ARBA" id="ARBA00022692"/>
    </source>
</evidence>
<organism evidence="7 8">
    <name type="scientific">Metabacillus indicus</name>
    <name type="common">Bacillus indicus</name>
    <dbReference type="NCBI Taxonomy" id="246786"/>
    <lineage>
        <taxon>Bacteria</taxon>
        <taxon>Bacillati</taxon>
        <taxon>Bacillota</taxon>
        <taxon>Bacilli</taxon>
        <taxon>Bacillales</taxon>
        <taxon>Bacillaceae</taxon>
        <taxon>Metabacillus</taxon>
    </lineage>
</organism>
<evidence type="ECO:0000256" key="1">
    <source>
        <dbReference type="ARBA" id="ARBA00004141"/>
    </source>
</evidence>
<comment type="caution">
    <text evidence="7">The sequence shown here is derived from an EMBL/GenBank/DDBJ whole genome shotgun (WGS) entry which is preliminary data.</text>
</comment>
<feature type="transmembrane region" description="Helical" evidence="6">
    <location>
        <begin position="221"/>
        <end position="241"/>
    </location>
</feature>
<evidence type="ECO:0000313" key="8">
    <source>
        <dbReference type="Proteomes" id="UP000028549"/>
    </source>
</evidence>
<proteinExistence type="inferred from homology"/>
<feature type="transmembrane region" description="Helical" evidence="6">
    <location>
        <begin position="106"/>
        <end position="125"/>
    </location>
</feature>
<feature type="transmembrane region" description="Helical" evidence="6">
    <location>
        <begin position="80"/>
        <end position="100"/>
    </location>
</feature>
<name>A0A084H2K1_METID</name>
<gene>
    <name evidence="7" type="ORF">GS18_0202325</name>
</gene>
<feature type="transmembrane region" description="Helical" evidence="6">
    <location>
        <begin position="199"/>
        <end position="215"/>
    </location>
</feature>
<dbReference type="InterPro" id="IPR038330">
    <property type="entry name" value="TspO/MBR-related_sf"/>
</dbReference>
<dbReference type="GO" id="GO:0016020">
    <property type="term" value="C:membrane"/>
    <property type="evidence" value="ECO:0007669"/>
    <property type="project" value="UniProtKB-SubCell"/>
</dbReference>
<evidence type="ECO:0000256" key="4">
    <source>
        <dbReference type="ARBA" id="ARBA00022989"/>
    </source>
</evidence>
<dbReference type="PANTHER" id="PTHR33802:SF1">
    <property type="entry name" value="XK-RELATED PROTEIN"/>
    <property type="match status" value="1"/>
</dbReference>
<comment type="similarity">
    <text evidence="2">Belongs to the TspO/BZRP family.</text>
</comment>
<dbReference type="RefSeq" id="WP_029281918.1">
    <property type="nucleotide sequence ID" value="NZ_CP176757.1"/>
</dbReference>
<dbReference type="InterPro" id="IPR004307">
    <property type="entry name" value="TspO_MBR"/>
</dbReference>
<keyword evidence="5 6" id="KW-0472">Membrane</keyword>
<dbReference type="PANTHER" id="PTHR33802">
    <property type="entry name" value="SI:CH211-161H7.5-RELATED"/>
    <property type="match status" value="1"/>
</dbReference>
<feature type="transmembrane region" description="Helical" evidence="6">
    <location>
        <begin position="175"/>
        <end position="192"/>
    </location>
</feature>
<comment type="subcellular location">
    <subcellularLocation>
        <location evidence="1">Membrane</location>
        <topology evidence="1">Multi-pass membrane protein</topology>
    </subcellularLocation>
</comment>
<dbReference type="AlphaFoldDB" id="A0A084H2K1"/>